<dbReference type="Proteomes" id="UP000828390">
    <property type="component" value="Unassembled WGS sequence"/>
</dbReference>
<dbReference type="AlphaFoldDB" id="A0A9D4R4I5"/>
<evidence type="ECO:0000313" key="1">
    <source>
        <dbReference type="EMBL" id="KAH3854654.1"/>
    </source>
</evidence>
<reference evidence="1" key="2">
    <citation type="submission" date="2020-11" db="EMBL/GenBank/DDBJ databases">
        <authorList>
            <person name="McCartney M.A."/>
            <person name="Auch B."/>
            <person name="Kono T."/>
            <person name="Mallez S."/>
            <person name="Becker A."/>
            <person name="Gohl D.M."/>
            <person name="Silverstein K.A.T."/>
            <person name="Koren S."/>
            <person name="Bechman K.B."/>
            <person name="Herman A."/>
            <person name="Abrahante J.E."/>
            <person name="Garbe J."/>
        </authorList>
    </citation>
    <scope>NUCLEOTIDE SEQUENCE</scope>
    <source>
        <strain evidence="1">Duluth1</strain>
        <tissue evidence="1">Whole animal</tissue>
    </source>
</reference>
<sequence>MLPYGSVLKCKQQWVHTAQTWTTTPMSVVIAEDVSAVYYTVGTNIESTKFDNTIALNQTASDEKDIALSFHQGVLTGKLGNVETVLRNIPGNLCSVLCALHIGDSDRVIGDRFKGELDELSIYLCA</sequence>
<gene>
    <name evidence="1" type="ORF">DPMN_097200</name>
</gene>
<name>A0A9D4R4I5_DREPO</name>
<proteinExistence type="predicted"/>
<protein>
    <submittedName>
        <fullName evidence="1">Uncharacterized protein</fullName>
    </submittedName>
</protein>
<keyword evidence="2" id="KW-1185">Reference proteome</keyword>
<reference evidence="1" key="1">
    <citation type="journal article" date="2019" name="bioRxiv">
        <title>The Genome of the Zebra Mussel, Dreissena polymorpha: A Resource for Invasive Species Research.</title>
        <authorList>
            <person name="McCartney M.A."/>
            <person name="Auch B."/>
            <person name="Kono T."/>
            <person name="Mallez S."/>
            <person name="Zhang Y."/>
            <person name="Obille A."/>
            <person name="Becker A."/>
            <person name="Abrahante J.E."/>
            <person name="Garbe J."/>
            <person name="Badalamenti J.P."/>
            <person name="Herman A."/>
            <person name="Mangelson H."/>
            <person name="Liachko I."/>
            <person name="Sullivan S."/>
            <person name="Sone E.D."/>
            <person name="Koren S."/>
            <person name="Silverstein K.A.T."/>
            <person name="Beckman K.B."/>
            <person name="Gohl D.M."/>
        </authorList>
    </citation>
    <scope>NUCLEOTIDE SEQUENCE</scope>
    <source>
        <strain evidence="1">Duluth1</strain>
        <tissue evidence="1">Whole animal</tissue>
    </source>
</reference>
<dbReference type="EMBL" id="JAIWYP010000003">
    <property type="protein sequence ID" value="KAH3854654.1"/>
    <property type="molecule type" value="Genomic_DNA"/>
</dbReference>
<evidence type="ECO:0000313" key="2">
    <source>
        <dbReference type="Proteomes" id="UP000828390"/>
    </source>
</evidence>
<organism evidence="1 2">
    <name type="scientific">Dreissena polymorpha</name>
    <name type="common">Zebra mussel</name>
    <name type="synonym">Mytilus polymorpha</name>
    <dbReference type="NCBI Taxonomy" id="45954"/>
    <lineage>
        <taxon>Eukaryota</taxon>
        <taxon>Metazoa</taxon>
        <taxon>Spiralia</taxon>
        <taxon>Lophotrochozoa</taxon>
        <taxon>Mollusca</taxon>
        <taxon>Bivalvia</taxon>
        <taxon>Autobranchia</taxon>
        <taxon>Heteroconchia</taxon>
        <taxon>Euheterodonta</taxon>
        <taxon>Imparidentia</taxon>
        <taxon>Neoheterodontei</taxon>
        <taxon>Myida</taxon>
        <taxon>Dreissenoidea</taxon>
        <taxon>Dreissenidae</taxon>
        <taxon>Dreissena</taxon>
    </lineage>
</organism>
<accession>A0A9D4R4I5</accession>
<comment type="caution">
    <text evidence="1">The sequence shown here is derived from an EMBL/GenBank/DDBJ whole genome shotgun (WGS) entry which is preliminary data.</text>
</comment>